<comment type="caution">
    <text evidence="2">The sequence shown here is derived from an EMBL/GenBank/DDBJ whole genome shotgun (WGS) entry which is preliminary data.</text>
</comment>
<evidence type="ECO:0000313" key="3">
    <source>
        <dbReference type="Proteomes" id="UP000536441"/>
    </source>
</evidence>
<sequence length="241" mass="26836">MIVTKMEEPEEWWRADRKPQPYTTFDFDAIIPMPEVLRRAEDSTAAEEGMAMITARGERGAPFATYGLYAARIAWIRAQAGLCADASISAVAGAFLEKHPRWEEAGKARMQALTETGFVSWYPWSIANWGTKWGAYAFSLAAEEPLTIKFETAWNFPTPVFEALIAAFPTLTFDCICFDEGWNFAGEGVFAADVTTFREVKATDAMYERVYLRKPERDEDDEDADGKAAPGAADPQEAARG</sequence>
<reference evidence="2 3" key="1">
    <citation type="submission" date="2020-05" db="EMBL/GenBank/DDBJ databases">
        <title>Genome Sequencing of Type Strains.</title>
        <authorList>
            <person name="Lemaire J.F."/>
            <person name="Inderbitzin P."/>
            <person name="Gregorio O.A."/>
            <person name="Collins S.B."/>
            <person name="Wespe N."/>
            <person name="Knight-Connoni V."/>
        </authorList>
    </citation>
    <scope>NUCLEOTIDE SEQUENCE [LARGE SCALE GENOMIC DNA]</scope>
    <source>
        <strain evidence="2 3">DSM 100049</strain>
    </source>
</reference>
<feature type="region of interest" description="Disordered" evidence="1">
    <location>
        <begin position="212"/>
        <end position="241"/>
    </location>
</feature>
<dbReference type="EMBL" id="JABMCH010000050">
    <property type="protein sequence ID" value="NUU45968.1"/>
    <property type="molecule type" value="Genomic_DNA"/>
</dbReference>
<organism evidence="2 3">
    <name type="scientific">Sphingomonas zeae</name>
    <dbReference type="NCBI Taxonomy" id="1646122"/>
    <lineage>
        <taxon>Bacteria</taxon>
        <taxon>Pseudomonadati</taxon>
        <taxon>Pseudomonadota</taxon>
        <taxon>Alphaproteobacteria</taxon>
        <taxon>Sphingomonadales</taxon>
        <taxon>Sphingomonadaceae</taxon>
        <taxon>Sphingomonas</taxon>
    </lineage>
</organism>
<dbReference type="Proteomes" id="UP000536441">
    <property type="component" value="Unassembled WGS sequence"/>
</dbReference>
<evidence type="ECO:0008006" key="4">
    <source>
        <dbReference type="Google" id="ProtNLM"/>
    </source>
</evidence>
<dbReference type="RefSeq" id="WP_183988995.1">
    <property type="nucleotide sequence ID" value="NZ_CBCRYR010000030.1"/>
</dbReference>
<evidence type="ECO:0000313" key="2">
    <source>
        <dbReference type="EMBL" id="NUU45968.1"/>
    </source>
</evidence>
<protein>
    <recommendedName>
        <fullName evidence="4">YubB ferredoxin-like domain-containing protein</fullName>
    </recommendedName>
</protein>
<keyword evidence="3" id="KW-1185">Reference proteome</keyword>
<evidence type="ECO:0000256" key="1">
    <source>
        <dbReference type="SAM" id="MobiDB-lite"/>
    </source>
</evidence>
<gene>
    <name evidence="2" type="ORF">HP438_03130</name>
</gene>
<dbReference type="AlphaFoldDB" id="A0A7Y6EFP0"/>
<feature type="compositionally biased region" description="Low complexity" evidence="1">
    <location>
        <begin position="227"/>
        <end position="241"/>
    </location>
</feature>
<accession>A0A7Y6EFP0</accession>
<name>A0A7Y6EFP0_9SPHN</name>
<proteinExistence type="predicted"/>